<sequence length="275" mass="31839">MTQEIIQEYEKIKYALTNAPLLLIPDWKLPFKMYIDACGEGLGAALHQAQIVNEKSYEGPICFISRQIKPTEARYGASQMEFLCLVWALEKLYYYLADSVFEVITDCNAVKSLLNMKTPNRHMLRWQIAIQEYRDGNYPIHLKNPGYVPTGAEPQIPIEGINIIDVGKEFFEEVRDIYKLDKNCHILSSILEKDCKDAALANSLDDIWKTSYYNGRFNIFGGILYHRSKQICVMVLCSRMLINTILLEFHDNIYSRHLSEDRTMERIKTCACRPC</sequence>
<dbReference type="Pfam" id="PF17917">
    <property type="entry name" value="RT_RNaseH"/>
    <property type="match status" value="1"/>
</dbReference>
<keyword evidence="6" id="KW-0695">RNA-directed DNA polymerase</keyword>
<dbReference type="PANTHER" id="PTHR34072:SF52">
    <property type="entry name" value="RIBONUCLEASE H"/>
    <property type="match status" value="1"/>
</dbReference>
<keyword evidence="2" id="KW-0548">Nucleotidyltransferase</keyword>
<evidence type="ECO:0000313" key="9">
    <source>
        <dbReference type="Proteomes" id="UP000765509"/>
    </source>
</evidence>
<dbReference type="GO" id="GO:0004519">
    <property type="term" value="F:endonuclease activity"/>
    <property type="evidence" value="ECO:0007669"/>
    <property type="project" value="UniProtKB-KW"/>
</dbReference>
<evidence type="ECO:0000256" key="2">
    <source>
        <dbReference type="ARBA" id="ARBA00022695"/>
    </source>
</evidence>
<dbReference type="GO" id="GO:0003964">
    <property type="term" value="F:RNA-directed DNA polymerase activity"/>
    <property type="evidence" value="ECO:0007669"/>
    <property type="project" value="UniProtKB-KW"/>
</dbReference>
<dbReference type="AlphaFoldDB" id="A0A9Q3QAL4"/>
<dbReference type="InterPro" id="IPR041373">
    <property type="entry name" value="RT_RNaseH"/>
</dbReference>
<proteinExistence type="predicted"/>
<evidence type="ECO:0000256" key="3">
    <source>
        <dbReference type="ARBA" id="ARBA00022722"/>
    </source>
</evidence>
<dbReference type="CDD" id="cd09274">
    <property type="entry name" value="RNase_HI_RT_Ty3"/>
    <property type="match status" value="1"/>
</dbReference>
<keyword evidence="4" id="KW-0255">Endonuclease</keyword>
<dbReference type="GO" id="GO:0016787">
    <property type="term" value="F:hydrolase activity"/>
    <property type="evidence" value="ECO:0007669"/>
    <property type="project" value="UniProtKB-KW"/>
</dbReference>
<evidence type="ECO:0000256" key="1">
    <source>
        <dbReference type="ARBA" id="ARBA00022679"/>
    </source>
</evidence>
<evidence type="ECO:0000259" key="7">
    <source>
        <dbReference type="Pfam" id="PF17917"/>
    </source>
</evidence>
<dbReference type="InterPro" id="IPR043502">
    <property type="entry name" value="DNA/RNA_pol_sf"/>
</dbReference>
<gene>
    <name evidence="8" type="ORF">O181_131318</name>
</gene>
<evidence type="ECO:0000256" key="4">
    <source>
        <dbReference type="ARBA" id="ARBA00022759"/>
    </source>
</evidence>
<organism evidence="8 9">
    <name type="scientific">Austropuccinia psidii MF-1</name>
    <dbReference type="NCBI Taxonomy" id="1389203"/>
    <lineage>
        <taxon>Eukaryota</taxon>
        <taxon>Fungi</taxon>
        <taxon>Dikarya</taxon>
        <taxon>Basidiomycota</taxon>
        <taxon>Pucciniomycotina</taxon>
        <taxon>Pucciniomycetes</taxon>
        <taxon>Pucciniales</taxon>
        <taxon>Sphaerophragmiaceae</taxon>
        <taxon>Austropuccinia</taxon>
    </lineage>
</organism>
<dbReference type="Proteomes" id="UP000765509">
    <property type="component" value="Unassembled WGS sequence"/>
</dbReference>
<evidence type="ECO:0000256" key="5">
    <source>
        <dbReference type="ARBA" id="ARBA00022801"/>
    </source>
</evidence>
<comment type="caution">
    <text evidence="8">The sequence shown here is derived from an EMBL/GenBank/DDBJ whole genome shotgun (WGS) entry which is preliminary data.</text>
</comment>
<keyword evidence="3" id="KW-0540">Nuclease</keyword>
<dbReference type="PANTHER" id="PTHR34072">
    <property type="entry name" value="ENZYMATIC POLYPROTEIN-RELATED"/>
    <property type="match status" value="1"/>
</dbReference>
<protein>
    <recommendedName>
        <fullName evidence="7">Reverse transcriptase RNase H-like domain-containing protein</fullName>
    </recommendedName>
</protein>
<keyword evidence="1" id="KW-0808">Transferase</keyword>
<name>A0A9Q3QAL4_9BASI</name>
<evidence type="ECO:0000256" key="6">
    <source>
        <dbReference type="ARBA" id="ARBA00022918"/>
    </source>
</evidence>
<dbReference type="EMBL" id="AVOT02143998">
    <property type="protein sequence ID" value="MBW0591603.1"/>
    <property type="molecule type" value="Genomic_DNA"/>
</dbReference>
<dbReference type="SUPFAM" id="SSF56672">
    <property type="entry name" value="DNA/RNA polymerases"/>
    <property type="match status" value="1"/>
</dbReference>
<keyword evidence="9" id="KW-1185">Reference proteome</keyword>
<keyword evidence="5" id="KW-0378">Hydrolase</keyword>
<reference evidence="8" key="1">
    <citation type="submission" date="2021-03" db="EMBL/GenBank/DDBJ databases">
        <title>Draft genome sequence of rust myrtle Austropuccinia psidii MF-1, a brazilian biotype.</title>
        <authorList>
            <person name="Quecine M.C."/>
            <person name="Pachon D.M.R."/>
            <person name="Bonatelli M.L."/>
            <person name="Correr F.H."/>
            <person name="Franceschini L.M."/>
            <person name="Leite T.F."/>
            <person name="Margarido G.R.A."/>
            <person name="Almeida C.A."/>
            <person name="Ferrarezi J.A."/>
            <person name="Labate C.A."/>
        </authorList>
    </citation>
    <scope>NUCLEOTIDE SEQUENCE</scope>
    <source>
        <strain evidence="8">MF-1</strain>
    </source>
</reference>
<evidence type="ECO:0000313" key="8">
    <source>
        <dbReference type="EMBL" id="MBW0591603.1"/>
    </source>
</evidence>
<feature type="domain" description="Reverse transcriptase RNase H-like" evidence="7">
    <location>
        <begin position="26"/>
        <end position="133"/>
    </location>
</feature>
<accession>A0A9Q3QAL4</accession>